<dbReference type="InterPro" id="IPR013211">
    <property type="entry name" value="LVIVD"/>
</dbReference>
<dbReference type="RefSeq" id="WP_420069974.1">
    <property type="nucleotide sequence ID" value="NZ_JBCHKQ010000003.1"/>
</dbReference>
<accession>A0ABU9UCU4</accession>
<proteinExistence type="predicted"/>
<organism evidence="1 2">
    <name type="scientific">Rarispira pelagica</name>
    <dbReference type="NCBI Taxonomy" id="3141764"/>
    <lineage>
        <taxon>Bacteria</taxon>
        <taxon>Pseudomonadati</taxon>
        <taxon>Spirochaetota</taxon>
        <taxon>Spirochaetia</taxon>
        <taxon>Winmispirales</taxon>
        <taxon>Winmispiraceae</taxon>
        <taxon>Rarispira</taxon>
    </lineage>
</organism>
<gene>
    <name evidence="1" type="ORF">WKV44_08025</name>
</gene>
<comment type="caution">
    <text evidence="1">The sequence shown here is derived from an EMBL/GenBank/DDBJ whole genome shotgun (WGS) entry which is preliminary data.</text>
</comment>
<sequence length="156" mass="17212">MLCKIHYRAKGGYYEKTLLFASIAFTILLFSAYNNQATPEEQGPRLTEIVRTDSVREVDIKLYGKNAYISHNQGQLYIVDITYPDKPVLKGTGYHGAGAGSGLDVFAGYAYIANNTSGPLRIFNTSIITIPRLSGIYTSDANTIIVNGRYAYIIRG</sequence>
<protein>
    <recommendedName>
        <fullName evidence="3">LVIVD repeat-containing protein</fullName>
    </recommendedName>
</protein>
<evidence type="ECO:0000313" key="1">
    <source>
        <dbReference type="EMBL" id="MEM5948491.1"/>
    </source>
</evidence>
<dbReference type="Proteomes" id="UP001466331">
    <property type="component" value="Unassembled WGS sequence"/>
</dbReference>
<evidence type="ECO:0000313" key="2">
    <source>
        <dbReference type="Proteomes" id="UP001466331"/>
    </source>
</evidence>
<name>A0ABU9UCU4_9SPIR</name>
<evidence type="ECO:0008006" key="3">
    <source>
        <dbReference type="Google" id="ProtNLM"/>
    </source>
</evidence>
<keyword evidence="2" id="KW-1185">Reference proteome</keyword>
<dbReference type="EMBL" id="JBCHKQ010000003">
    <property type="protein sequence ID" value="MEM5948491.1"/>
    <property type="molecule type" value="Genomic_DNA"/>
</dbReference>
<dbReference type="Pfam" id="PF08309">
    <property type="entry name" value="LVIVD"/>
    <property type="match status" value="1"/>
</dbReference>
<reference evidence="1 2" key="1">
    <citation type="submission" date="2024-03" db="EMBL/GenBank/DDBJ databases">
        <title>Ignisphaera cupida sp. nov., a hyperthermophilic hydrolytic archaeon from a hot spring of Kamchatka, and proposal of Ignisphaeraceae fam. nov.</title>
        <authorList>
            <person name="Podosokorskaya O.A."/>
            <person name="Elcheninov A.G."/>
            <person name="Maltseva A.I."/>
            <person name="Zayulina K.S."/>
            <person name="Novikov A."/>
            <person name="Merkel A.Y."/>
        </authorList>
    </citation>
    <scope>NUCLEOTIDE SEQUENCE [LARGE SCALE GENOMIC DNA]</scope>
    <source>
        <strain evidence="1 2">38H-sp</strain>
    </source>
</reference>